<evidence type="ECO:0000313" key="2">
    <source>
        <dbReference type="Proteomes" id="UP000828048"/>
    </source>
</evidence>
<keyword evidence="2" id="KW-1185">Reference proteome</keyword>
<dbReference type="EMBL" id="CM037154">
    <property type="protein sequence ID" value="KAH7859471.1"/>
    <property type="molecule type" value="Genomic_DNA"/>
</dbReference>
<evidence type="ECO:0000313" key="1">
    <source>
        <dbReference type="EMBL" id="KAH7859471.1"/>
    </source>
</evidence>
<comment type="caution">
    <text evidence="1">The sequence shown here is derived from an EMBL/GenBank/DDBJ whole genome shotgun (WGS) entry which is preliminary data.</text>
</comment>
<organism evidence="1 2">
    <name type="scientific">Vaccinium darrowii</name>
    <dbReference type="NCBI Taxonomy" id="229202"/>
    <lineage>
        <taxon>Eukaryota</taxon>
        <taxon>Viridiplantae</taxon>
        <taxon>Streptophyta</taxon>
        <taxon>Embryophyta</taxon>
        <taxon>Tracheophyta</taxon>
        <taxon>Spermatophyta</taxon>
        <taxon>Magnoliopsida</taxon>
        <taxon>eudicotyledons</taxon>
        <taxon>Gunneridae</taxon>
        <taxon>Pentapetalae</taxon>
        <taxon>asterids</taxon>
        <taxon>Ericales</taxon>
        <taxon>Ericaceae</taxon>
        <taxon>Vaccinioideae</taxon>
        <taxon>Vaccinieae</taxon>
        <taxon>Vaccinium</taxon>
    </lineage>
</organism>
<protein>
    <submittedName>
        <fullName evidence="1">Uncharacterized protein</fullName>
    </submittedName>
</protein>
<dbReference type="Proteomes" id="UP000828048">
    <property type="component" value="Chromosome 4"/>
</dbReference>
<sequence>MVNKVAVLTLFLLISSMSADDHDHEMQDHDHEIPDHEDEHKSWCVAKPLADKETLEANIEYACSKVDCKFLEKSCPCASPDNLFNHASLAMNLYYQCKGRNKWNCDFKESALLTETDPSSGDCKYIYE</sequence>
<reference evidence="1 2" key="1">
    <citation type="journal article" date="2021" name="Hortic Res">
        <title>High-quality reference genome and annotation aids understanding of berry development for evergreen blueberry (Vaccinium darrowii).</title>
        <authorList>
            <person name="Yu J."/>
            <person name="Hulse-Kemp A.M."/>
            <person name="Babiker E."/>
            <person name="Staton M."/>
        </authorList>
    </citation>
    <scope>NUCLEOTIDE SEQUENCE [LARGE SCALE GENOMIC DNA]</scope>
    <source>
        <strain evidence="2">cv. NJ 8807/NJ 8810</strain>
        <tissue evidence="1">Young leaf</tissue>
    </source>
</reference>
<proteinExistence type="predicted"/>
<name>A0ACB7Z1L0_9ERIC</name>
<gene>
    <name evidence="1" type="ORF">Vadar_001542</name>
</gene>
<accession>A0ACB7Z1L0</accession>